<feature type="chain" id="PRO_5026923882" evidence="2">
    <location>
        <begin position="25"/>
        <end position="329"/>
    </location>
</feature>
<dbReference type="Pfam" id="PF03401">
    <property type="entry name" value="TctC"/>
    <property type="match status" value="1"/>
</dbReference>
<evidence type="ECO:0000313" key="3">
    <source>
        <dbReference type="EMBL" id="CAA9284571.1"/>
    </source>
</evidence>
<dbReference type="CDD" id="cd13578">
    <property type="entry name" value="PBP2_Bug27"/>
    <property type="match status" value="1"/>
</dbReference>
<dbReference type="PIRSF" id="PIRSF017082">
    <property type="entry name" value="YflP"/>
    <property type="match status" value="1"/>
</dbReference>
<protein>
    <submittedName>
        <fullName evidence="3">BUG/TctC family periplasmic protein</fullName>
    </submittedName>
</protein>
<dbReference type="PANTHER" id="PTHR42928:SF5">
    <property type="entry name" value="BLR1237 PROTEIN"/>
    <property type="match status" value="1"/>
</dbReference>
<keyword evidence="2" id="KW-0732">Signal</keyword>
<dbReference type="SUPFAM" id="SSF53850">
    <property type="entry name" value="Periplasmic binding protein-like II"/>
    <property type="match status" value="1"/>
</dbReference>
<gene>
    <name evidence="3" type="ORF">AVDCRST_MAG04-4011</name>
</gene>
<sequence length="329" mass="34195">MRRSRRRVLSSLLCAPILLPPASAQDAGAAAFPSRPLRMVVPFAPGGSADIVARITAQGMSEALGQPVAVENRGGGGGVIGSEAVIAAPADGYTLAFHTASSAVLNAGLYRNLPFDIRRAFAPVSLVGLIPNVVVVSPRLPAATLRELVELLRREPGRRTYASSGPGTITHLSGHMLADMAGGAMVHVPYRGSGPANADLMAGRIDVMVDTLSSTIPFVRAGQMRALAVSSRERSAALPDVPTAAEAGLPGYESYNWHAVFVAAGTPAAVIARLERAARAAVASPATNRRLVEAGVEPRGTTAAELEAFWDAQMKVWIPIVRSSGATVE</sequence>
<comment type="similarity">
    <text evidence="1">Belongs to the UPF0065 (bug) family.</text>
</comment>
<dbReference type="InterPro" id="IPR005064">
    <property type="entry name" value="BUG"/>
</dbReference>
<dbReference type="PANTHER" id="PTHR42928">
    <property type="entry name" value="TRICARBOXYLATE-BINDING PROTEIN"/>
    <property type="match status" value="1"/>
</dbReference>
<dbReference type="Gene3D" id="3.40.190.150">
    <property type="entry name" value="Bordetella uptake gene, domain 1"/>
    <property type="match status" value="1"/>
</dbReference>
<organism evidence="3">
    <name type="scientific">uncultured Acetobacteraceae bacterium</name>
    <dbReference type="NCBI Taxonomy" id="169975"/>
    <lineage>
        <taxon>Bacteria</taxon>
        <taxon>Pseudomonadati</taxon>
        <taxon>Pseudomonadota</taxon>
        <taxon>Alphaproteobacteria</taxon>
        <taxon>Acetobacterales</taxon>
        <taxon>Acetobacteraceae</taxon>
        <taxon>environmental samples</taxon>
    </lineage>
</organism>
<proteinExistence type="inferred from homology"/>
<feature type="signal peptide" evidence="2">
    <location>
        <begin position="1"/>
        <end position="24"/>
    </location>
</feature>
<evidence type="ECO:0000256" key="1">
    <source>
        <dbReference type="ARBA" id="ARBA00006987"/>
    </source>
</evidence>
<accession>A0A6J4JQW2</accession>
<dbReference type="EMBL" id="CADCTL010000301">
    <property type="protein sequence ID" value="CAA9284571.1"/>
    <property type="molecule type" value="Genomic_DNA"/>
</dbReference>
<dbReference type="AlphaFoldDB" id="A0A6J4JQW2"/>
<reference evidence="3" key="1">
    <citation type="submission" date="2020-02" db="EMBL/GenBank/DDBJ databases">
        <authorList>
            <person name="Meier V. D."/>
        </authorList>
    </citation>
    <scope>NUCLEOTIDE SEQUENCE</scope>
    <source>
        <strain evidence="3">AVDCRST_MAG04</strain>
    </source>
</reference>
<dbReference type="InterPro" id="IPR042100">
    <property type="entry name" value="Bug_dom1"/>
</dbReference>
<evidence type="ECO:0000256" key="2">
    <source>
        <dbReference type="SAM" id="SignalP"/>
    </source>
</evidence>
<dbReference type="Gene3D" id="3.40.190.10">
    <property type="entry name" value="Periplasmic binding protein-like II"/>
    <property type="match status" value="1"/>
</dbReference>
<name>A0A6J4JQW2_9PROT</name>